<dbReference type="InterPro" id="IPR036513">
    <property type="entry name" value="STAS_dom_sf"/>
</dbReference>
<evidence type="ECO:0000256" key="1">
    <source>
        <dbReference type="ARBA" id="ARBA00022553"/>
    </source>
</evidence>
<gene>
    <name evidence="3" type="ORF">GCM10010346_31890</name>
</gene>
<dbReference type="InterPro" id="IPR025751">
    <property type="entry name" value="RsbRD_N_dom"/>
</dbReference>
<organism evidence="3 4">
    <name type="scientific">Streptomyces chryseus</name>
    <dbReference type="NCBI Taxonomy" id="68186"/>
    <lineage>
        <taxon>Bacteria</taxon>
        <taxon>Bacillati</taxon>
        <taxon>Actinomycetota</taxon>
        <taxon>Actinomycetes</taxon>
        <taxon>Kitasatosporales</taxon>
        <taxon>Streptomycetaceae</taxon>
        <taxon>Streptomyces</taxon>
    </lineage>
</organism>
<evidence type="ECO:0000259" key="2">
    <source>
        <dbReference type="PROSITE" id="PS50801"/>
    </source>
</evidence>
<name>A0ABQ3DQ92_9ACTN</name>
<dbReference type="InterPro" id="IPR051932">
    <property type="entry name" value="Bact_StressResp_Reg"/>
</dbReference>
<evidence type="ECO:0000313" key="3">
    <source>
        <dbReference type="EMBL" id="GHB06270.1"/>
    </source>
</evidence>
<dbReference type="SUPFAM" id="SSF52091">
    <property type="entry name" value="SpoIIaa-like"/>
    <property type="match status" value="1"/>
</dbReference>
<feature type="domain" description="STAS" evidence="2">
    <location>
        <begin position="172"/>
        <end position="283"/>
    </location>
</feature>
<protein>
    <submittedName>
        <fullName evidence="3">Anti-anti-sigma factor</fullName>
    </submittedName>
</protein>
<dbReference type="Proteomes" id="UP000599437">
    <property type="component" value="Unassembled WGS sequence"/>
</dbReference>
<dbReference type="EMBL" id="BMVO01000008">
    <property type="protein sequence ID" value="GHB06270.1"/>
    <property type="molecule type" value="Genomic_DNA"/>
</dbReference>
<dbReference type="PANTHER" id="PTHR33745">
    <property type="entry name" value="RSBT ANTAGONIST PROTEIN RSBS-RELATED"/>
    <property type="match status" value="1"/>
</dbReference>
<dbReference type="Gene3D" id="3.30.750.24">
    <property type="entry name" value="STAS domain"/>
    <property type="match status" value="1"/>
</dbReference>
<keyword evidence="1" id="KW-0597">Phosphoprotein</keyword>
<comment type="caution">
    <text evidence="3">The sequence shown here is derived from an EMBL/GenBank/DDBJ whole genome shotgun (WGS) entry which is preliminary data.</text>
</comment>
<dbReference type="PROSITE" id="PS50801">
    <property type="entry name" value="STAS"/>
    <property type="match status" value="1"/>
</dbReference>
<proteinExistence type="predicted"/>
<evidence type="ECO:0000313" key="4">
    <source>
        <dbReference type="Proteomes" id="UP000599437"/>
    </source>
</evidence>
<dbReference type="InterPro" id="IPR002645">
    <property type="entry name" value="STAS_dom"/>
</dbReference>
<reference evidence="4" key="1">
    <citation type="journal article" date="2019" name="Int. J. Syst. Evol. Microbiol.">
        <title>The Global Catalogue of Microorganisms (GCM) 10K type strain sequencing project: providing services to taxonomists for standard genome sequencing and annotation.</title>
        <authorList>
            <consortium name="The Broad Institute Genomics Platform"/>
            <consortium name="The Broad Institute Genome Sequencing Center for Infectious Disease"/>
            <person name="Wu L."/>
            <person name="Ma J."/>
        </authorList>
    </citation>
    <scope>NUCLEOTIDE SEQUENCE [LARGE SCALE GENOMIC DNA]</scope>
    <source>
        <strain evidence="4">JCM 4737</strain>
    </source>
</reference>
<dbReference type="Pfam" id="PF01740">
    <property type="entry name" value="STAS"/>
    <property type="match status" value="1"/>
</dbReference>
<dbReference type="CDD" id="cd07041">
    <property type="entry name" value="STAS_RsbR_RsbS_like"/>
    <property type="match status" value="1"/>
</dbReference>
<dbReference type="Pfam" id="PF14361">
    <property type="entry name" value="RsbRD_N"/>
    <property type="match status" value="1"/>
</dbReference>
<keyword evidence="4" id="KW-1185">Reference proteome</keyword>
<dbReference type="PANTHER" id="PTHR33745:SF3">
    <property type="entry name" value="RSBT CO-ANTAGONIST PROTEIN RSBRC"/>
    <property type="match status" value="1"/>
</dbReference>
<sequence length="300" mass="31947">MGVVKGFLVSSSEAVARKRVADAMRGRVEEIADRWVRLQVQQAALSGGTSESELREEADTLVAALVTGLDSALPIDRVASSHTELRRAVTDLSMNRARGGESPTATALAVLALKEALLEAVQESTQDSGELFSAALLINRLLDGAGALSFDTYVEGREEIIRRQSRQLLEVSTPVVRLWRQVLGVPLIGTLDTARTQVVMENLLQAIQDQEATVAIIDITGVPTVDTAVAQHLMQTVNAVRLMGADCIISGIRPPIAQTIAQLGIDLSTIMTRATLSDALSEAIKLTAGPLPTPDAPAVR</sequence>
<accession>A0ABQ3DQ92</accession>